<evidence type="ECO:0000256" key="4">
    <source>
        <dbReference type="ARBA" id="ARBA00022475"/>
    </source>
</evidence>
<feature type="transmembrane region" description="Helical" evidence="13">
    <location>
        <begin position="182"/>
        <end position="204"/>
    </location>
</feature>
<feature type="transmembrane region" description="Helical" evidence="13">
    <location>
        <begin position="294"/>
        <end position="315"/>
    </location>
</feature>
<feature type="transmembrane region" description="Helical" evidence="13">
    <location>
        <begin position="142"/>
        <end position="162"/>
    </location>
</feature>
<proteinExistence type="inferred from homology"/>
<organism evidence="16 17">
    <name type="scientific">Labrys okinawensis</name>
    <dbReference type="NCBI Taxonomy" id="346911"/>
    <lineage>
        <taxon>Bacteria</taxon>
        <taxon>Pseudomonadati</taxon>
        <taxon>Pseudomonadota</taxon>
        <taxon>Alphaproteobacteria</taxon>
        <taxon>Hyphomicrobiales</taxon>
        <taxon>Xanthobacteraceae</taxon>
        <taxon>Labrys</taxon>
    </lineage>
</organism>
<feature type="transmembrane region" description="Helical" evidence="13">
    <location>
        <begin position="473"/>
        <end position="490"/>
    </location>
</feature>
<dbReference type="Pfam" id="PF22776">
    <property type="entry name" value="K_trans_C"/>
    <property type="match status" value="1"/>
</dbReference>
<reference evidence="16 17" key="1">
    <citation type="submission" date="2018-02" db="EMBL/GenBank/DDBJ databases">
        <title>Whole genome sequencing of endophytic bacterium.</title>
        <authorList>
            <person name="Eedara R."/>
            <person name="Podile A.R."/>
        </authorList>
    </citation>
    <scope>NUCLEOTIDE SEQUENCE [LARGE SCALE GENOMIC DNA]</scope>
    <source>
        <strain evidence="16 17">RP1T</strain>
    </source>
</reference>
<evidence type="ECO:0000256" key="7">
    <source>
        <dbReference type="ARBA" id="ARBA00022692"/>
    </source>
</evidence>
<protein>
    <recommendedName>
        <fullName evidence="13">Probable potassium transport system protein Kup</fullName>
    </recommendedName>
</protein>
<comment type="similarity">
    <text evidence="2 13">Belongs to the HAK/KUP transporter (TC 2.A.72) family.</text>
</comment>
<evidence type="ECO:0000313" key="16">
    <source>
        <dbReference type="EMBL" id="PRH88852.1"/>
    </source>
</evidence>
<keyword evidence="9 13" id="KW-0630">Potassium</keyword>
<dbReference type="Proteomes" id="UP000237682">
    <property type="component" value="Unassembled WGS sequence"/>
</dbReference>
<keyword evidence="11 13" id="KW-0406">Ion transport</keyword>
<dbReference type="HAMAP" id="MF_01522">
    <property type="entry name" value="Kup"/>
    <property type="match status" value="1"/>
</dbReference>
<dbReference type="GO" id="GO:0005886">
    <property type="term" value="C:plasma membrane"/>
    <property type="evidence" value="ECO:0007669"/>
    <property type="project" value="UniProtKB-SubCell"/>
</dbReference>
<dbReference type="PANTHER" id="PTHR30540">
    <property type="entry name" value="OSMOTIC STRESS POTASSIUM TRANSPORTER"/>
    <property type="match status" value="1"/>
</dbReference>
<gene>
    <name evidence="16" type="primary">trkD</name>
    <name evidence="13" type="synonym">kup</name>
    <name evidence="16" type="ORF">C5L14_06455</name>
</gene>
<evidence type="ECO:0000256" key="5">
    <source>
        <dbReference type="ARBA" id="ARBA00022519"/>
    </source>
</evidence>
<evidence type="ECO:0000256" key="1">
    <source>
        <dbReference type="ARBA" id="ARBA00004141"/>
    </source>
</evidence>
<dbReference type="InterPro" id="IPR003855">
    <property type="entry name" value="K+_transporter"/>
</dbReference>
<feature type="transmembrane region" description="Helical" evidence="13">
    <location>
        <begin position="216"/>
        <end position="237"/>
    </location>
</feature>
<keyword evidence="12 13" id="KW-0472">Membrane</keyword>
<keyword evidence="3 13" id="KW-0813">Transport</keyword>
<feature type="transmembrane region" description="Helical" evidence="13">
    <location>
        <begin position="249"/>
        <end position="273"/>
    </location>
</feature>
<evidence type="ECO:0000256" key="10">
    <source>
        <dbReference type="ARBA" id="ARBA00022989"/>
    </source>
</evidence>
<keyword evidence="5" id="KW-0997">Cell inner membrane</keyword>
<comment type="caution">
    <text evidence="16">The sequence shown here is derived from an EMBL/GenBank/DDBJ whole genome shotgun (WGS) entry which is preliminary data.</text>
</comment>
<evidence type="ECO:0000259" key="15">
    <source>
        <dbReference type="Pfam" id="PF22776"/>
    </source>
</evidence>
<evidence type="ECO:0000256" key="3">
    <source>
        <dbReference type="ARBA" id="ARBA00022448"/>
    </source>
</evidence>
<keyword evidence="8 13" id="KW-0769">Symport</keyword>
<name>A0A2S9QHQ3_9HYPH</name>
<keyword evidence="17" id="KW-1185">Reference proteome</keyword>
<dbReference type="Pfam" id="PF02705">
    <property type="entry name" value="K_trans"/>
    <property type="match status" value="1"/>
</dbReference>
<keyword evidence="6 13" id="KW-0633">Potassium transport</keyword>
<feature type="transmembrane region" description="Helical" evidence="13">
    <location>
        <begin position="387"/>
        <end position="407"/>
    </location>
</feature>
<evidence type="ECO:0000256" key="13">
    <source>
        <dbReference type="HAMAP-Rule" id="MF_01522"/>
    </source>
</evidence>
<evidence type="ECO:0000256" key="8">
    <source>
        <dbReference type="ARBA" id="ARBA00022847"/>
    </source>
</evidence>
<evidence type="ECO:0000256" key="12">
    <source>
        <dbReference type="ARBA" id="ARBA00023136"/>
    </source>
</evidence>
<keyword evidence="10 13" id="KW-1133">Transmembrane helix</keyword>
<evidence type="ECO:0000313" key="17">
    <source>
        <dbReference type="Proteomes" id="UP000237682"/>
    </source>
</evidence>
<dbReference type="GO" id="GO:0015293">
    <property type="term" value="F:symporter activity"/>
    <property type="evidence" value="ECO:0007669"/>
    <property type="project" value="UniProtKB-UniRule"/>
</dbReference>
<feature type="transmembrane region" description="Helical" evidence="13">
    <location>
        <begin position="335"/>
        <end position="366"/>
    </location>
</feature>
<dbReference type="OrthoDB" id="9805577at2"/>
<comment type="subcellular location">
    <subcellularLocation>
        <location evidence="13">Cell membrane</location>
        <topology evidence="13">Multi-pass membrane protein</topology>
    </subcellularLocation>
    <subcellularLocation>
        <location evidence="1">Membrane</location>
        <topology evidence="1">Multi-pass membrane protein</topology>
    </subcellularLocation>
</comment>
<dbReference type="PANTHER" id="PTHR30540:SF79">
    <property type="entry name" value="LOW AFFINITY POTASSIUM TRANSPORT SYSTEM PROTEIN KUP"/>
    <property type="match status" value="1"/>
</dbReference>
<evidence type="ECO:0000256" key="6">
    <source>
        <dbReference type="ARBA" id="ARBA00022538"/>
    </source>
</evidence>
<accession>A0A2S9QHQ3</accession>
<dbReference type="AlphaFoldDB" id="A0A2S9QHQ3"/>
<feature type="transmembrane region" description="Helical" evidence="13">
    <location>
        <begin position="97"/>
        <end position="122"/>
    </location>
</feature>
<evidence type="ECO:0000256" key="11">
    <source>
        <dbReference type="ARBA" id="ARBA00023065"/>
    </source>
</evidence>
<comment type="function">
    <text evidence="13">Transport of potassium into the cell. Likely operates as a K(+):H(+) symporter.</text>
</comment>
<evidence type="ECO:0000256" key="2">
    <source>
        <dbReference type="ARBA" id="ARBA00007019"/>
    </source>
</evidence>
<dbReference type="InterPro" id="IPR023051">
    <property type="entry name" value="Kup"/>
</dbReference>
<evidence type="ECO:0000259" key="14">
    <source>
        <dbReference type="Pfam" id="PF02705"/>
    </source>
</evidence>
<feature type="domain" description="K+ potassium transporter C-terminal" evidence="15">
    <location>
        <begin position="524"/>
        <end position="671"/>
    </location>
</feature>
<keyword evidence="4 13" id="KW-1003">Cell membrane</keyword>
<feature type="transmembrane region" description="Helical" evidence="13">
    <location>
        <begin position="413"/>
        <end position="437"/>
    </location>
</feature>
<dbReference type="InterPro" id="IPR053952">
    <property type="entry name" value="K_trans_C"/>
</dbReference>
<dbReference type="InterPro" id="IPR053951">
    <property type="entry name" value="K_trans_N"/>
</dbReference>
<keyword evidence="7 13" id="KW-0812">Transmembrane</keyword>
<dbReference type="EMBL" id="PUEJ01000002">
    <property type="protein sequence ID" value="PRH88852.1"/>
    <property type="molecule type" value="Genomic_DNA"/>
</dbReference>
<dbReference type="GO" id="GO:0015079">
    <property type="term" value="F:potassium ion transmembrane transporter activity"/>
    <property type="evidence" value="ECO:0007669"/>
    <property type="project" value="UniProtKB-UniRule"/>
</dbReference>
<evidence type="ECO:0000256" key="9">
    <source>
        <dbReference type="ARBA" id="ARBA00022958"/>
    </source>
</evidence>
<comment type="catalytic activity">
    <reaction evidence="13">
        <text>K(+)(in) + H(+)(in) = K(+)(out) + H(+)(out)</text>
        <dbReference type="Rhea" id="RHEA:28490"/>
        <dbReference type="ChEBI" id="CHEBI:15378"/>
        <dbReference type="ChEBI" id="CHEBI:29103"/>
    </reaction>
</comment>
<sequence>MRPAAPRAAFWRAKIAACDRPIETIPTGQNGVARMGLANAVENGEDTTEHKHSGGFAALTLGSIGVVYGDIGTSPLYAFREAAHAATEGGKNVTPTAVLGVISLILWALIIIVTLKYVLLLLRADNKGEGGTLTLMALAQRALGRTGAPIVLLGIVGASMFYGDAMITPAVSVLSAVEGLKLVAPGFDVFVVPLTLVIIIALFLVQSHGTARVGAFFGPIMAIWFTLVGVIGFVNFLQHPGIIAAINPWYAAEFLLTHGHIGFVTLGAVFLAVTGGEALYADLGHFGRKPIQTAWLGLVLPALTLNYLGQGALVLNDFSALENPFYRLVPASPLFLVPMVIMATSATIIASQAVITGTFSLTRQAVQLGLVPRMRISHTSEHQSGQIFIAQVNGMLLAGVVLLVLVFESSSRLASAYGIAVTTTMVVDAILAFVVIWRVWLWKPWAAAAIIVPFLIIDSIFLGANLLKLFDGAWLPILIALGLITLMVTWRRGTRLVLEKSRRTEVPLMTIVKSLEKGSVARVPGTAIFLTSDPDYAPTAMLHSLKHYKALHEKVAILTIETTDDPIVPGGGRVSIEEISASFTKMKVQFGYMESPNVPKALALCRKAGWSFDIMSTSFFLSRRHLRGGAQPTMWRWQRRLYMILARNADDASDYFSIPSNRVVEIGTQVLI</sequence>
<feature type="domain" description="K+ potassium transporter integral membrane" evidence="14">
    <location>
        <begin position="60"/>
        <end position="513"/>
    </location>
</feature>
<feature type="transmembrane region" description="Helical" evidence="13">
    <location>
        <begin position="444"/>
        <end position="467"/>
    </location>
</feature>